<evidence type="ECO:0000313" key="14">
    <source>
        <dbReference type="EMBL" id="KAL3517055.1"/>
    </source>
</evidence>
<dbReference type="EMBL" id="JBJUIK010000010">
    <property type="protein sequence ID" value="KAL3517055.1"/>
    <property type="molecule type" value="Genomic_DNA"/>
</dbReference>
<evidence type="ECO:0000256" key="1">
    <source>
        <dbReference type="ARBA" id="ARBA00001936"/>
    </source>
</evidence>
<evidence type="ECO:0000313" key="15">
    <source>
        <dbReference type="Proteomes" id="UP001630127"/>
    </source>
</evidence>
<evidence type="ECO:0000256" key="8">
    <source>
        <dbReference type="ARBA" id="ARBA00022723"/>
    </source>
</evidence>
<evidence type="ECO:0000256" key="7">
    <source>
        <dbReference type="ARBA" id="ARBA00022679"/>
    </source>
</evidence>
<dbReference type="Gene3D" id="3.30.460.10">
    <property type="entry name" value="Beta Polymerase, domain 2"/>
    <property type="match status" value="1"/>
</dbReference>
<feature type="compositionally biased region" description="Basic residues" evidence="11">
    <location>
        <begin position="26"/>
        <end position="35"/>
    </location>
</feature>
<comment type="catalytic activity">
    <reaction evidence="10">
        <text>RNA(n) + UTP = RNA(n)-3'-uridine ribonucleotide + diphosphate</text>
        <dbReference type="Rhea" id="RHEA:14785"/>
        <dbReference type="Rhea" id="RHEA-COMP:14527"/>
        <dbReference type="Rhea" id="RHEA-COMP:17348"/>
        <dbReference type="ChEBI" id="CHEBI:33019"/>
        <dbReference type="ChEBI" id="CHEBI:46398"/>
        <dbReference type="ChEBI" id="CHEBI:140395"/>
        <dbReference type="ChEBI" id="CHEBI:173116"/>
        <dbReference type="EC" id="2.7.7.52"/>
    </reaction>
</comment>
<dbReference type="Pfam" id="PF22600">
    <property type="entry name" value="MTPAP-like_central"/>
    <property type="match status" value="1"/>
</dbReference>
<protein>
    <recommendedName>
        <fullName evidence="5">RNA uridylyltransferase</fullName>
        <ecNumber evidence="5">2.7.7.52</ecNumber>
    </recommendedName>
</protein>
<evidence type="ECO:0000256" key="10">
    <source>
        <dbReference type="ARBA" id="ARBA00049105"/>
    </source>
</evidence>
<dbReference type="GO" id="GO:0005737">
    <property type="term" value="C:cytoplasm"/>
    <property type="evidence" value="ECO:0007669"/>
    <property type="project" value="UniProtKB-SubCell"/>
</dbReference>
<dbReference type="GO" id="GO:0010628">
    <property type="term" value="P:positive regulation of gene expression"/>
    <property type="evidence" value="ECO:0007669"/>
    <property type="project" value="UniProtKB-ARBA"/>
</dbReference>
<sequence>MAGGGSESPPPVEGGEFLLQLLTKSPNHHHHHHLRQPPPQTPTQVLNHDPAVAAVGPTLPVPFPHLFYAPSPPWPHSHLQSPPPFAPHGFFLQNPSPNSNSNPNLIFPSASRPGFDQGSFQQHDIQFNHSTIGDDVTKLGFFGNDSNSSSVRQQDPKDLIFGSFSGNEVLKNGNFSENLGISSQKERREMGLGKIGRLNGCEVEFQQNSVDLDHQPRITRVNSSGFSGYGNVRSDHNSKGPGYWDAKGPNLNDHRAAVPPPEFTGQQMNRENREYSNRKKGFEHGGEKGRNNFRESRYRSGKVEVERRFLSRNGRNDGDGLDDKGLGGQLDRPGPSSGSTLHSVSVSEIEEPMMSSEIGESGKKFGNGIRGRIKRDGHKGCSDLDDLEEQLVDSLRLEDKSDEKSVKKKQRGSRDKHYRSDKRGQQLLVQRLRYKKRQVACRGDIDRLNNPFLEIYESLIPAEEEKAKQKQLLTLLEKIVCKEWPDARLCLYGSCGNSFGFSKSDIDVCLTIGDEDINKSEVLLKLADMLQLDNLQNVQALTRARVPIVKLMDPSTGISCDICINNVLAVVNTKLLRDYAEIDLRLRQLAFIVKHWAKTRGVNETYQGTLSSYAYVLMCIHFLQQRRPAILPCLQEMKTTYSVTVDNVECSYFDQVESLIGFGSRNRESIAQLVWAFFSYWAYFHNYANDVISVRTGTILSKRTKDWTKRIGNDRHLICIEDPFEISHDLGRVVDKSSIRVLREEFERAAEIMQDDPNPCVKLFEPYVPT</sequence>
<evidence type="ECO:0000256" key="11">
    <source>
        <dbReference type="SAM" id="MobiDB-lite"/>
    </source>
</evidence>
<dbReference type="FunFam" id="3.30.460.10:FF:000067">
    <property type="entry name" value="Terminal uridylyltransferase cid1"/>
    <property type="match status" value="1"/>
</dbReference>
<evidence type="ECO:0000256" key="2">
    <source>
        <dbReference type="ARBA" id="ARBA00001946"/>
    </source>
</evidence>
<dbReference type="Proteomes" id="UP001630127">
    <property type="component" value="Unassembled WGS sequence"/>
</dbReference>
<feature type="region of interest" description="Disordered" evidence="11">
    <location>
        <begin position="399"/>
        <end position="420"/>
    </location>
</feature>
<dbReference type="EC" id="2.7.7.52" evidence="5"/>
<dbReference type="GO" id="GO:0046872">
    <property type="term" value="F:metal ion binding"/>
    <property type="evidence" value="ECO:0007669"/>
    <property type="project" value="UniProtKB-KW"/>
</dbReference>
<dbReference type="InterPro" id="IPR002058">
    <property type="entry name" value="PAP_assoc"/>
</dbReference>
<feature type="compositionally biased region" description="Basic residues" evidence="11">
    <location>
        <begin position="406"/>
        <end position="420"/>
    </location>
</feature>
<dbReference type="PANTHER" id="PTHR12271">
    <property type="entry name" value="POLY A POLYMERASE CID PAP -RELATED"/>
    <property type="match status" value="1"/>
</dbReference>
<dbReference type="InterPro" id="IPR054708">
    <property type="entry name" value="MTPAP-like_central"/>
</dbReference>
<evidence type="ECO:0000259" key="13">
    <source>
        <dbReference type="Pfam" id="PF22600"/>
    </source>
</evidence>
<evidence type="ECO:0000259" key="12">
    <source>
        <dbReference type="Pfam" id="PF03828"/>
    </source>
</evidence>
<dbReference type="InterPro" id="IPR043519">
    <property type="entry name" value="NT_sf"/>
</dbReference>
<dbReference type="AlphaFoldDB" id="A0ABD2ZC49"/>
<dbReference type="Pfam" id="PF03828">
    <property type="entry name" value="PAP_assoc"/>
    <property type="match status" value="1"/>
</dbReference>
<dbReference type="SUPFAM" id="SSF81631">
    <property type="entry name" value="PAP/OAS1 substrate-binding domain"/>
    <property type="match status" value="1"/>
</dbReference>
<comment type="cofactor">
    <cofactor evidence="2">
        <name>Mg(2+)</name>
        <dbReference type="ChEBI" id="CHEBI:18420"/>
    </cofactor>
</comment>
<feature type="compositionally biased region" description="Low complexity" evidence="11">
    <location>
        <begin position="336"/>
        <end position="359"/>
    </location>
</feature>
<keyword evidence="8" id="KW-0479">Metal-binding</keyword>
<feature type="domain" description="Poly(A) RNA polymerase mitochondrial-like central palm" evidence="13">
    <location>
        <begin position="450"/>
        <end position="580"/>
    </location>
</feature>
<feature type="domain" description="PAP-associated" evidence="12">
    <location>
        <begin position="669"/>
        <end position="728"/>
    </location>
</feature>
<comment type="subcellular location">
    <subcellularLocation>
        <location evidence="3">Cytoplasm</location>
    </subcellularLocation>
</comment>
<feature type="compositionally biased region" description="Basic and acidic residues" evidence="11">
    <location>
        <begin position="270"/>
        <end position="325"/>
    </location>
</feature>
<evidence type="ECO:0000256" key="9">
    <source>
        <dbReference type="ARBA" id="ARBA00022842"/>
    </source>
</evidence>
<evidence type="ECO:0000256" key="4">
    <source>
        <dbReference type="ARBA" id="ARBA00008593"/>
    </source>
</evidence>
<dbReference type="GO" id="GO:0061157">
    <property type="term" value="P:mRNA destabilization"/>
    <property type="evidence" value="ECO:0007669"/>
    <property type="project" value="UniProtKB-ARBA"/>
</dbReference>
<reference evidence="14 15" key="1">
    <citation type="submission" date="2024-11" db="EMBL/GenBank/DDBJ databases">
        <title>A near-complete genome assembly of Cinchona calisaya.</title>
        <authorList>
            <person name="Lian D.C."/>
            <person name="Zhao X.W."/>
            <person name="Wei L."/>
        </authorList>
    </citation>
    <scope>NUCLEOTIDE SEQUENCE [LARGE SCALE GENOMIC DNA]</scope>
    <source>
        <tissue evidence="14">Nenye</tissue>
    </source>
</reference>
<evidence type="ECO:0000256" key="6">
    <source>
        <dbReference type="ARBA" id="ARBA00022490"/>
    </source>
</evidence>
<keyword evidence="7" id="KW-0808">Transferase</keyword>
<dbReference type="CDD" id="cd05402">
    <property type="entry name" value="NT_PAP_TUTase"/>
    <property type="match status" value="1"/>
</dbReference>
<keyword evidence="15" id="KW-1185">Reference proteome</keyword>
<dbReference type="FunFam" id="1.10.1410.10:FF:000018">
    <property type="entry name" value="Terminal uridylyltransferase cid1"/>
    <property type="match status" value="1"/>
</dbReference>
<accession>A0ABD2ZC49</accession>
<dbReference type="PANTHER" id="PTHR12271:SF40">
    <property type="entry name" value="POLY(A) RNA POLYMERASE GLD2"/>
    <property type="match status" value="1"/>
</dbReference>
<dbReference type="GO" id="GO:0050265">
    <property type="term" value="F:RNA uridylyltransferase activity"/>
    <property type="evidence" value="ECO:0007669"/>
    <property type="project" value="UniProtKB-EC"/>
</dbReference>
<dbReference type="GO" id="GO:0000956">
    <property type="term" value="P:nuclear-transcribed mRNA catabolic process"/>
    <property type="evidence" value="ECO:0007669"/>
    <property type="project" value="UniProtKB-ARBA"/>
</dbReference>
<name>A0ABD2ZC49_9GENT</name>
<keyword evidence="6" id="KW-0963">Cytoplasm</keyword>
<comment type="cofactor">
    <cofactor evidence="1">
        <name>Mn(2+)</name>
        <dbReference type="ChEBI" id="CHEBI:29035"/>
    </cofactor>
</comment>
<evidence type="ECO:0000256" key="3">
    <source>
        <dbReference type="ARBA" id="ARBA00004496"/>
    </source>
</evidence>
<gene>
    <name evidence="14" type="ORF">ACH5RR_023957</name>
</gene>
<comment type="caution">
    <text evidence="14">The sequence shown here is derived from an EMBL/GenBank/DDBJ whole genome shotgun (WGS) entry which is preliminary data.</text>
</comment>
<evidence type="ECO:0000256" key="5">
    <source>
        <dbReference type="ARBA" id="ARBA00012472"/>
    </source>
</evidence>
<organism evidence="14 15">
    <name type="scientific">Cinchona calisaya</name>
    <dbReference type="NCBI Taxonomy" id="153742"/>
    <lineage>
        <taxon>Eukaryota</taxon>
        <taxon>Viridiplantae</taxon>
        <taxon>Streptophyta</taxon>
        <taxon>Embryophyta</taxon>
        <taxon>Tracheophyta</taxon>
        <taxon>Spermatophyta</taxon>
        <taxon>Magnoliopsida</taxon>
        <taxon>eudicotyledons</taxon>
        <taxon>Gunneridae</taxon>
        <taxon>Pentapetalae</taxon>
        <taxon>asterids</taxon>
        <taxon>lamiids</taxon>
        <taxon>Gentianales</taxon>
        <taxon>Rubiaceae</taxon>
        <taxon>Cinchonoideae</taxon>
        <taxon>Cinchoneae</taxon>
        <taxon>Cinchona</taxon>
    </lineage>
</organism>
<feature type="region of interest" description="Disordered" evidence="11">
    <location>
        <begin position="1"/>
        <end position="46"/>
    </location>
</feature>
<proteinExistence type="inferred from homology"/>
<dbReference type="SUPFAM" id="SSF81301">
    <property type="entry name" value="Nucleotidyltransferase"/>
    <property type="match status" value="1"/>
</dbReference>
<dbReference type="Gene3D" id="1.10.1410.10">
    <property type="match status" value="1"/>
</dbReference>
<keyword evidence="9" id="KW-0460">Magnesium</keyword>
<feature type="region of interest" description="Disordered" evidence="11">
    <location>
        <begin position="260"/>
        <end position="380"/>
    </location>
</feature>
<comment type="similarity">
    <text evidence="4">Belongs to the DNA polymerase type-B-like family.</text>
</comment>